<dbReference type="InterPro" id="IPR029063">
    <property type="entry name" value="SAM-dependent_MTases_sf"/>
</dbReference>
<feature type="domain" description="Methyltransferase type 11" evidence="1">
    <location>
        <begin position="37"/>
        <end position="124"/>
    </location>
</feature>
<organism evidence="2 3">
    <name type="scientific">Glacieibacterium frigidum</name>
    <dbReference type="NCBI Taxonomy" id="2593303"/>
    <lineage>
        <taxon>Bacteria</taxon>
        <taxon>Pseudomonadati</taxon>
        <taxon>Pseudomonadota</taxon>
        <taxon>Alphaproteobacteria</taxon>
        <taxon>Sphingomonadales</taxon>
        <taxon>Sphingosinicellaceae</taxon>
        <taxon>Glacieibacterium</taxon>
    </lineage>
</organism>
<dbReference type="AlphaFoldDB" id="A0A552UJ79"/>
<dbReference type="EMBL" id="VJWA01000001">
    <property type="protein sequence ID" value="TRW18288.1"/>
    <property type="molecule type" value="Genomic_DNA"/>
</dbReference>
<dbReference type="SUPFAM" id="SSF53335">
    <property type="entry name" value="S-adenosyl-L-methionine-dependent methyltransferases"/>
    <property type="match status" value="1"/>
</dbReference>
<dbReference type="Pfam" id="PF08241">
    <property type="entry name" value="Methyltransf_11"/>
    <property type="match status" value="1"/>
</dbReference>
<evidence type="ECO:0000313" key="3">
    <source>
        <dbReference type="Proteomes" id="UP000317894"/>
    </source>
</evidence>
<evidence type="ECO:0000313" key="2">
    <source>
        <dbReference type="EMBL" id="TRW18288.1"/>
    </source>
</evidence>
<dbReference type="OrthoDB" id="9777638at2"/>
<keyword evidence="2" id="KW-0489">Methyltransferase</keyword>
<dbReference type="InterPro" id="IPR013216">
    <property type="entry name" value="Methyltransf_11"/>
</dbReference>
<dbReference type="GO" id="GO:0008757">
    <property type="term" value="F:S-adenosylmethionine-dependent methyltransferase activity"/>
    <property type="evidence" value="ECO:0007669"/>
    <property type="project" value="InterPro"/>
</dbReference>
<dbReference type="PANTHER" id="PTHR43861">
    <property type="entry name" value="TRANS-ACONITATE 2-METHYLTRANSFERASE-RELATED"/>
    <property type="match status" value="1"/>
</dbReference>
<dbReference type="PANTHER" id="PTHR43861:SF1">
    <property type="entry name" value="TRANS-ACONITATE 2-METHYLTRANSFERASE"/>
    <property type="match status" value="1"/>
</dbReference>
<dbReference type="Gene3D" id="3.40.50.150">
    <property type="entry name" value="Vaccinia Virus protein VP39"/>
    <property type="match status" value="1"/>
</dbReference>
<dbReference type="CDD" id="cd02440">
    <property type="entry name" value="AdoMet_MTases"/>
    <property type="match status" value="1"/>
</dbReference>
<gene>
    <name evidence="2" type="ORF">FMM06_09405</name>
</gene>
<dbReference type="RefSeq" id="WP_144236981.1">
    <property type="nucleotide sequence ID" value="NZ_VJWA01000001.1"/>
</dbReference>
<name>A0A552UJ79_9SPHN</name>
<protein>
    <submittedName>
        <fullName evidence="2">Class I SAM-dependent methyltransferase</fullName>
    </submittedName>
</protein>
<proteinExistence type="predicted"/>
<reference evidence="2 3" key="1">
    <citation type="submission" date="2019-07" db="EMBL/GenBank/DDBJ databases">
        <title>Novel species isolated from glacier.</title>
        <authorList>
            <person name="Liu Q."/>
            <person name="Xin Y.-H."/>
        </authorList>
    </citation>
    <scope>NUCLEOTIDE SEQUENCE [LARGE SCALE GENOMIC DNA]</scope>
    <source>
        <strain evidence="2 3">LB1R16</strain>
    </source>
</reference>
<sequence length="251" mass="26670">MSHAWDPATYAQHASFVPALGNAVLDLLAPKQGERILDLGCGDGVLTVRLVEAGAEVVGVDADAAMIASAVDKGLDAHVGDGRALAFDGEFDAVFSNAALHWMGAPQPVVDGVWRALKPGGRFVGEFGGFGNIAAIRVGIRSVLKARGFRVPDDETSYYPTADAYRAVLEAQGFEVASCDLIHRPTPLPTGISAWLQTFRGGFIDSAGVPANQRGQVIEDTRALLRPVLADDDGSWIADYVRLRFSARKPL</sequence>
<evidence type="ECO:0000259" key="1">
    <source>
        <dbReference type="Pfam" id="PF08241"/>
    </source>
</evidence>
<dbReference type="GO" id="GO:0032259">
    <property type="term" value="P:methylation"/>
    <property type="evidence" value="ECO:0007669"/>
    <property type="project" value="UniProtKB-KW"/>
</dbReference>
<accession>A0A552UJ79</accession>
<keyword evidence="2" id="KW-0808">Transferase</keyword>
<keyword evidence="3" id="KW-1185">Reference proteome</keyword>
<dbReference type="Proteomes" id="UP000317894">
    <property type="component" value="Unassembled WGS sequence"/>
</dbReference>
<comment type="caution">
    <text evidence="2">The sequence shown here is derived from an EMBL/GenBank/DDBJ whole genome shotgun (WGS) entry which is preliminary data.</text>
</comment>